<reference evidence="5 6" key="1">
    <citation type="submission" date="2023-08" db="EMBL/GenBank/DDBJ databases">
        <title>Pathogen: clinical or host-associated sample.</title>
        <authorList>
            <person name="Hergert J."/>
            <person name="Casey R."/>
            <person name="Wagner J."/>
            <person name="Young E.L."/>
            <person name="Oakeson K.F."/>
        </authorList>
    </citation>
    <scope>NUCLEOTIDE SEQUENCE [LARGE SCALE GENOMIC DNA]</scope>
    <source>
        <strain evidence="5 6">1760953</strain>
        <plasmid evidence="5 6">unnamed7</plasmid>
    </source>
</reference>
<dbReference type="GO" id="GO:0003677">
    <property type="term" value="F:DNA binding"/>
    <property type="evidence" value="ECO:0007669"/>
    <property type="project" value="UniProtKB-KW"/>
</dbReference>
<geneLocation type="plasmid" evidence="5 6">
    <name>unnamed7</name>
</geneLocation>
<dbReference type="Gene3D" id="1.10.10.10">
    <property type="entry name" value="Winged helix-like DNA-binding domain superfamily/Winged helix DNA-binding domain"/>
    <property type="match status" value="1"/>
</dbReference>
<dbReference type="CDD" id="cd00090">
    <property type="entry name" value="HTH_ARSR"/>
    <property type="match status" value="1"/>
</dbReference>
<proteinExistence type="predicted"/>
<evidence type="ECO:0000256" key="3">
    <source>
        <dbReference type="ARBA" id="ARBA00023163"/>
    </source>
</evidence>
<dbReference type="PROSITE" id="PS50987">
    <property type="entry name" value="HTH_ARSR_2"/>
    <property type="match status" value="1"/>
</dbReference>
<name>A0AA50CSQ9_9HYPH</name>
<dbReference type="NCBIfam" id="NF033788">
    <property type="entry name" value="HTH_metalloreg"/>
    <property type="match status" value="1"/>
</dbReference>
<dbReference type="RefSeq" id="WP_306041766.1">
    <property type="nucleotide sequence ID" value="NZ_CP132309.1"/>
</dbReference>
<keyword evidence="6" id="KW-1185">Reference proteome</keyword>
<dbReference type="PRINTS" id="PR00778">
    <property type="entry name" value="HTHARSR"/>
</dbReference>
<dbReference type="InterPro" id="IPR051011">
    <property type="entry name" value="Metal_resp_trans_reg"/>
</dbReference>
<dbReference type="AlphaFoldDB" id="A0AA50CSQ9"/>
<evidence type="ECO:0000313" key="6">
    <source>
        <dbReference type="Proteomes" id="UP001234585"/>
    </source>
</evidence>
<keyword evidence="3" id="KW-0804">Transcription</keyword>
<dbReference type="InterPro" id="IPR036390">
    <property type="entry name" value="WH_DNA-bd_sf"/>
</dbReference>
<organism evidence="5 6">
    <name type="scientific">Shinella sumterensis</name>
    <dbReference type="NCBI Taxonomy" id="1967501"/>
    <lineage>
        <taxon>Bacteria</taxon>
        <taxon>Pseudomonadati</taxon>
        <taxon>Pseudomonadota</taxon>
        <taxon>Alphaproteobacteria</taxon>
        <taxon>Hyphomicrobiales</taxon>
        <taxon>Rhizobiaceae</taxon>
        <taxon>Shinella</taxon>
    </lineage>
</organism>
<dbReference type="PANTHER" id="PTHR43132:SF2">
    <property type="entry name" value="ARSENICAL RESISTANCE OPERON REPRESSOR ARSR-RELATED"/>
    <property type="match status" value="1"/>
</dbReference>
<keyword evidence="2" id="KW-0238">DNA-binding</keyword>
<evidence type="ECO:0000256" key="2">
    <source>
        <dbReference type="ARBA" id="ARBA00023125"/>
    </source>
</evidence>
<dbReference type="SUPFAM" id="SSF46785">
    <property type="entry name" value="Winged helix' DNA-binding domain"/>
    <property type="match status" value="1"/>
</dbReference>
<dbReference type="SMART" id="SM00418">
    <property type="entry name" value="HTH_ARSR"/>
    <property type="match status" value="1"/>
</dbReference>
<dbReference type="InterPro" id="IPR036388">
    <property type="entry name" value="WH-like_DNA-bd_sf"/>
</dbReference>
<dbReference type="InterPro" id="IPR011991">
    <property type="entry name" value="ArsR-like_HTH"/>
</dbReference>
<dbReference type="Proteomes" id="UP001234585">
    <property type="component" value="Plasmid unnamed7"/>
</dbReference>
<protein>
    <submittedName>
        <fullName evidence="5">Metalloregulator ArsR/SmtB family transcription factor</fullName>
    </submittedName>
</protein>
<dbReference type="PANTHER" id="PTHR43132">
    <property type="entry name" value="ARSENICAL RESISTANCE OPERON REPRESSOR ARSR-RELATED"/>
    <property type="match status" value="1"/>
</dbReference>
<feature type="domain" description="HTH arsR-type" evidence="4">
    <location>
        <begin position="1"/>
        <end position="95"/>
    </location>
</feature>
<dbReference type="GO" id="GO:0003700">
    <property type="term" value="F:DNA-binding transcription factor activity"/>
    <property type="evidence" value="ECO:0007669"/>
    <property type="project" value="InterPro"/>
</dbReference>
<dbReference type="Pfam" id="PF01022">
    <property type="entry name" value="HTH_5"/>
    <property type="match status" value="1"/>
</dbReference>
<sequence length="96" mass="10424">MDEQQAEHLAAILSAMANPIRLTILRLLVQGEVPVSGIASYAGLSQSAVSQHLAKLRKQRLVTTRRDAQTIYYSSESPAVRAILQTLDGINVKIPA</sequence>
<evidence type="ECO:0000259" key="4">
    <source>
        <dbReference type="PROSITE" id="PS50987"/>
    </source>
</evidence>
<dbReference type="EMBL" id="CP132309">
    <property type="protein sequence ID" value="WLS01349.1"/>
    <property type="molecule type" value="Genomic_DNA"/>
</dbReference>
<keyword evidence="5" id="KW-0614">Plasmid</keyword>
<evidence type="ECO:0000313" key="5">
    <source>
        <dbReference type="EMBL" id="WLS01349.1"/>
    </source>
</evidence>
<accession>A0AA50CSQ9</accession>
<keyword evidence="1" id="KW-0805">Transcription regulation</keyword>
<gene>
    <name evidence="5" type="ORF">Q9313_28545</name>
</gene>
<evidence type="ECO:0000256" key="1">
    <source>
        <dbReference type="ARBA" id="ARBA00023015"/>
    </source>
</evidence>
<dbReference type="InterPro" id="IPR001845">
    <property type="entry name" value="HTH_ArsR_DNA-bd_dom"/>
</dbReference>